<evidence type="ECO:0000313" key="1">
    <source>
        <dbReference type="EMBL" id="TXD36775.1"/>
    </source>
</evidence>
<protein>
    <submittedName>
        <fullName evidence="1">Uncharacterized protein</fullName>
    </submittedName>
</protein>
<dbReference type="AlphaFoldDB" id="A0A5C6X8W0"/>
<proteinExistence type="predicted"/>
<dbReference type="EMBL" id="VOSL01000043">
    <property type="protein sequence ID" value="TXD36775.1"/>
    <property type="molecule type" value="Genomic_DNA"/>
</dbReference>
<dbReference type="Proteomes" id="UP000321046">
    <property type="component" value="Unassembled WGS sequence"/>
</dbReference>
<organism evidence="1 2">
    <name type="scientific">Lujinxingia vulgaris</name>
    <dbReference type="NCBI Taxonomy" id="2600176"/>
    <lineage>
        <taxon>Bacteria</taxon>
        <taxon>Deltaproteobacteria</taxon>
        <taxon>Bradymonadales</taxon>
        <taxon>Lujinxingiaceae</taxon>
        <taxon>Lujinxingia</taxon>
    </lineage>
</organism>
<gene>
    <name evidence="1" type="ORF">FRC96_08610</name>
</gene>
<evidence type="ECO:0000313" key="2">
    <source>
        <dbReference type="Proteomes" id="UP000321046"/>
    </source>
</evidence>
<dbReference type="RefSeq" id="WP_146974092.1">
    <property type="nucleotide sequence ID" value="NZ_VOSL01000043.1"/>
</dbReference>
<sequence>MYQSLNAHIDEIWTSEAFDCVIAEPEIVAYPDSGVIQLSLDVTNVCGEELLVVAERDGSNGERVGDGQLVRVRADLLELMEESEGEGEVNFYAITETERLSNAPEPAPHRALARIRYSYKGTLREHDDWCGEHSGLYGCATSKSHGPEGPLTFVGVALAGLMVRRQRIKVI</sequence>
<dbReference type="OrthoDB" id="5517446at2"/>
<comment type="caution">
    <text evidence="1">The sequence shown here is derived from an EMBL/GenBank/DDBJ whole genome shotgun (WGS) entry which is preliminary data.</text>
</comment>
<name>A0A5C6X8W0_9DELT</name>
<accession>A0A5C6X8W0</accession>
<reference evidence="1 2" key="1">
    <citation type="submission" date="2019-08" db="EMBL/GenBank/DDBJ databases">
        <title>Bradymonadales sp. TMQ2.</title>
        <authorList>
            <person name="Liang Q."/>
        </authorList>
    </citation>
    <scope>NUCLEOTIDE SEQUENCE [LARGE SCALE GENOMIC DNA]</scope>
    <source>
        <strain evidence="1 2">TMQ2</strain>
    </source>
</reference>